<organism evidence="1 2">
    <name type="scientific">Clunio marinus</name>
    <dbReference type="NCBI Taxonomy" id="568069"/>
    <lineage>
        <taxon>Eukaryota</taxon>
        <taxon>Metazoa</taxon>
        <taxon>Ecdysozoa</taxon>
        <taxon>Arthropoda</taxon>
        <taxon>Hexapoda</taxon>
        <taxon>Insecta</taxon>
        <taxon>Pterygota</taxon>
        <taxon>Neoptera</taxon>
        <taxon>Endopterygota</taxon>
        <taxon>Diptera</taxon>
        <taxon>Nematocera</taxon>
        <taxon>Chironomoidea</taxon>
        <taxon>Chironomidae</taxon>
        <taxon>Clunio</taxon>
    </lineage>
</organism>
<sequence>MSVQQKEQTEIEIKGKIGHHEELMQAKLKKNENERDKIALKLCAAFARANMAKMYSFANVLIKLFGLYKVVNSCFITI</sequence>
<gene>
    <name evidence="1" type="ORF">CLUMA_CG016076</name>
</gene>
<dbReference type="Proteomes" id="UP000183832">
    <property type="component" value="Unassembled WGS sequence"/>
</dbReference>
<protein>
    <submittedName>
        <fullName evidence="1">CLUMA_CG016076, isoform A</fullName>
    </submittedName>
</protein>
<keyword evidence="2" id="KW-1185">Reference proteome</keyword>
<name>A0A1J1ISX3_9DIPT</name>
<accession>A0A1J1ISX3</accession>
<proteinExistence type="predicted"/>
<reference evidence="1 2" key="1">
    <citation type="submission" date="2015-04" db="EMBL/GenBank/DDBJ databases">
        <authorList>
            <person name="Syromyatnikov M.Y."/>
            <person name="Popov V.N."/>
        </authorList>
    </citation>
    <scope>NUCLEOTIDE SEQUENCE [LARGE SCALE GENOMIC DNA]</scope>
</reference>
<evidence type="ECO:0000313" key="2">
    <source>
        <dbReference type="Proteomes" id="UP000183832"/>
    </source>
</evidence>
<dbReference type="EMBL" id="CVRI01000058">
    <property type="protein sequence ID" value="CRL02676.1"/>
    <property type="molecule type" value="Genomic_DNA"/>
</dbReference>
<evidence type="ECO:0000313" key="1">
    <source>
        <dbReference type="EMBL" id="CRL02676.1"/>
    </source>
</evidence>
<dbReference type="AlphaFoldDB" id="A0A1J1ISX3"/>